<keyword evidence="2" id="KW-1185">Reference proteome</keyword>
<dbReference type="PANTHER" id="PTHR15907">
    <property type="entry name" value="DUF614 FAMILY PROTEIN-RELATED"/>
    <property type="match status" value="1"/>
</dbReference>
<evidence type="ECO:0000313" key="2">
    <source>
        <dbReference type="Proteomes" id="UP001470230"/>
    </source>
</evidence>
<sequence>MDDQLVQNEYHTGISSCFYDCSTCFYGFFCPFCLNASNIAALRRENCTICHCICYFSPFWVRQMVQEESHINGSFCANCVLTSFCYSCAICQDSREINWKRKYPNNTDYN</sequence>
<reference evidence="1 2" key="1">
    <citation type="submission" date="2024-04" db="EMBL/GenBank/DDBJ databases">
        <title>Tritrichomonas musculus Genome.</title>
        <authorList>
            <person name="Alves-Ferreira E."/>
            <person name="Grigg M."/>
            <person name="Lorenzi H."/>
            <person name="Galac M."/>
        </authorList>
    </citation>
    <scope>NUCLEOTIDE SEQUENCE [LARGE SCALE GENOMIC DNA]</scope>
    <source>
        <strain evidence="1 2">EAF2021</strain>
    </source>
</reference>
<name>A0ABR2L1M0_9EUKA</name>
<dbReference type="NCBIfam" id="TIGR01571">
    <property type="entry name" value="A_thal_Cys_rich"/>
    <property type="match status" value="1"/>
</dbReference>
<dbReference type="InterPro" id="IPR006461">
    <property type="entry name" value="PLAC_motif_containing"/>
</dbReference>
<gene>
    <name evidence="1" type="ORF">M9Y10_015036</name>
</gene>
<protein>
    <submittedName>
        <fullName evidence="1">Uncharacterized protein</fullName>
    </submittedName>
</protein>
<dbReference type="Pfam" id="PF04749">
    <property type="entry name" value="PLAC8"/>
    <property type="match status" value="1"/>
</dbReference>
<dbReference type="Proteomes" id="UP001470230">
    <property type="component" value="Unassembled WGS sequence"/>
</dbReference>
<accession>A0ABR2L1M0</accession>
<evidence type="ECO:0000313" key="1">
    <source>
        <dbReference type="EMBL" id="KAK8897102.1"/>
    </source>
</evidence>
<proteinExistence type="predicted"/>
<dbReference type="EMBL" id="JAPFFF010000002">
    <property type="protein sequence ID" value="KAK8897102.1"/>
    <property type="molecule type" value="Genomic_DNA"/>
</dbReference>
<organism evidence="1 2">
    <name type="scientific">Tritrichomonas musculus</name>
    <dbReference type="NCBI Taxonomy" id="1915356"/>
    <lineage>
        <taxon>Eukaryota</taxon>
        <taxon>Metamonada</taxon>
        <taxon>Parabasalia</taxon>
        <taxon>Tritrichomonadida</taxon>
        <taxon>Tritrichomonadidae</taxon>
        <taxon>Tritrichomonas</taxon>
    </lineage>
</organism>
<comment type="caution">
    <text evidence="1">The sequence shown here is derived from an EMBL/GenBank/DDBJ whole genome shotgun (WGS) entry which is preliminary data.</text>
</comment>